<proteinExistence type="predicted"/>
<dbReference type="AlphaFoldDB" id="A0A4Y2H6K7"/>
<reference evidence="1 2" key="1">
    <citation type="journal article" date="2019" name="Sci. Rep.">
        <title>Orb-weaving spider Araneus ventricosus genome elucidates the spidroin gene catalogue.</title>
        <authorList>
            <person name="Kono N."/>
            <person name="Nakamura H."/>
            <person name="Ohtoshi R."/>
            <person name="Moran D.A.P."/>
            <person name="Shinohara A."/>
            <person name="Yoshida Y."/>
            <person name="Fujiwara M."/>
            <person name="Mori M."/>
            <person name="Tomita M."/>
            <person name="Arakawa K."/>
        </authorList>
    </citation>
    <scope>NUCLEOTIDE SEQUENCE [LARGE SCALE GENOMIC DNA]</scope>
</reference>
<comment type="caution">
    <text evidence="1">The sequence shown here is derived from an EMBL/GenBank/DDBJ whole genome shotgun (WGS) entry which is preliminary data.</text>
</comment>
<keyword evidence="2" id="KW-1185">Reference proteome</keyword>
<protein>
    <submittedName>
        <fullName evidence="1">Uncharacterized protein</fullName>
    </submittedName>
</protein>
<name>A0A4Y2H6K7_ARAVE</name>
<evidence type="ECO:0000313" key="1">
    <source>
        <dbReference type="EMBL" id="GBM60799.1"/>
    </source>
</evidence>
<sequence length="143" mass="16393">MTAGIILIARKLPSSPNTSGRATLTKKARVLGVKSITLKERRWKFLNDFRTLRAAIVFCLKGRMGRSRIDRVKPVAPKKAFSELFLSAMNMIIPKRIELDEWNFYVVFIILNVYPVSDEIHLRKAMIRPSACDKDNSKTCMLH</sequence>
<accession>A0A4Y2H6K7</accession>
<organism evidence="1 2">
    <name type="scientific">Araneus ventricosus</name>
    <name type="common">Orbweaver spider</name>
    <name type="synonym">Epeira ventricosa</name>
    <dbReference type="NCBI Taxonomy" id="182803"/>
    <lineage>
        <taxon>Eukaryota</taxon>
        <taxon>Metazoa</taxon>
        <taxon>Ecdysozoa</taxon>
        <taxon>Arthropoda</taxon>
        <taxon>Chelicerata</taxon>
        <taxon>Arachnida</taxon>
        <taxon>Araneae</taxon>
        <taxon>Araneomorphae</taxon>
        <taxon>Entelegynae</taxon>
        <taxon>Araneoidea</taxon>
        <taxon>Araneidae</taxon>
        <taxon>Araneus</taxon>
    </lineage>
</organism>
<gene>
    <name evidence="1" type="ORF">AVEN_125460_1</name>
</gene>
<dbReference type="Proteomes" id="UP000499080">
    <property type="component" value="Unassembled WGS sequence"/>
</dbReference>
<dbReference type="EMBL" id="BGPR01001739">
    <property type="protein sequence ID" value="GBM60799.1"/>
    <property type="molecule type" value="Genomic_DNA"/>
</dbReference>
<evidence type="ECO:0000313" key="2">
    <source>
        <dbReference type="Proteomes" id="UP000499080"/>
    </source>
</evidence>